<dbReference type="Proteomes" id="UP000257016">
    <property type="component" value="Unassembled WGS sequence"/>
</dbReference>
<evidence type="ECO:0000256" key="1">
    <source>
        <dbReference type="SAM" id="MobiDB-lite"/>
    </source>
</evidence>
<dbReference type="EMBL" id="OFSN01000010">
    <property type="protein sequence ID" value="SOY62225.1"/>
    <property type="molecule type" value="Genomic_DNA"/>
</dbReference>
<feature type="region of interest" description="Disordered" evidence="1">
    <location>
        <begin position="1"/>
        <end position="20"/>
    </location>
</feature>
<proteinExistence type="predicted"/>
<accession>A0A375C456</accession>
<comment type="caution">
    <text evidence="2">The sequence shown here is derived from an EMBL/GenBank/DDBJ whole genome shotgun (WGS) entry which is preliminary data.</text>
</comment>
<evidence type="ECO:0000313" key="2">
    <source>
        <dbReference type="EMBL" id="SOY62225.1"/>
    </source>
</evidence>
<sequence length="76" mass="8692">MVSRSPSKPRRVPALCPGKRTDKTSTHVMVENAFVMLNLHNWDTPTELLVNWVAEKITKKWREVHFIDGYGATEVA</sequence>
<organism evidence="2">
    <name type="scientific">Cupriavidus taiwanensis</name>
    <dbReference type="NCBI Taxonomy" id="164546"/>
    <lineage>
        <taxon>Bacteria</taxon>
        <taxon>Pseudomonadati</taxon>
        <taxon>Pseudomonadota</taxon>
        <taxon>Betaproteobacteria</taxon>
        <taxon>Burkholderiales</taxon>
        <taxon>Burkholderiaceae</taxon>
        <taxon>Cupriavidus</taxon>
    </lineage>
</organism>
<name>A0A375C456_9BURK</name>
<dbReference type="AlphaFoldDB" id="A0A375C456"/>
<gene>
    <name evidence="2" type="ORF">CBM2586_A50470</name>
</gene>
<protein>
    <submittedName>
        <fullName evidence="2">Uncharacterized protein</fullName>
    </submittedName>
</protein>
<reference evidence="2" key="1">
    <citation type="submission" date="2018-01" db="EMBL/GenBank/DDBJ databases">
        <authorList>
            <person name="Clerissi C."/>
        </authorList>
    </citation>
    <scope>NUCLEOTIDE SEQUENCE</scope>
    <source>
        <strain evidence="2">Cupriavidus taiwanensis LMG 19430</strain>
    </source>
</reference>